<dbReference type="EMBL" id="LR746265">
    <property type="protein sequence ID" value="CAA7390617.1"/>
    <property type="molecule type" value="Genomic_DNA"/>
</dbReference>
<evidence type="ECO:0000259" key="7">
    <source>
        <dbReference type="PROSITE" id="PS50888"/>
    </source>
</evidence>
<dbReference type="InterPro" id="IPR011598">
    <property type="entry name" value="bHLH_dom"/>
</dbReference>
<keyword evidence="3" id="KW-0805">Transcription regulation</keyword>
<evidence type="ECO:0000256" key="5">
    <source>
        <dbReference type="ARBA" id="ARBA00023242"/>
    </source>
</evidence>
<evidence type="ECO:0000256" key="3">
    <source>
        <dbReference type="ARBA" id="ARBA00023015"/>
    </source>
</evidence>
<evidence type="ECO:0000256" key="6">
    <source>
        <dbReference type="SAM" id="MobiDB-lite"/>
    </source>
</evidence>
<sequence length="319" mass="34843">MNCCVPEFFLEDDTVFPPSFVRNLADSSGGDFVELLWDNGPVYRRTSQEELRNRSGVLASSVSASAGAEPFLEDEMASWLDYPLGDGEDRGTVGYTDRFDLPLKPQTTAAVVPWTDGDGWRTPGKPPEMQEKLLRPLGSGESAIVDSSVTSDPTMVGPPEPRASSGREKGETGTCEQVLTSSSGVICEAEAADQAAPNPEARKRKAADPDDSDSLSESIDKQDDTRRSAPKRRPRAAEVHNLSERRRRDRINEKMKALQELIPRCNKSDKASMLDDAIRYLKSLQTQVQNSEQGAGSRGVGMAEKPRCGNARGQEPGPW</sequence>
<dbReference type="GO" id="GO:0003700">
    <property type="term" value="F:DNA-binding transcription factor activity"/>
    <property type="evidence" value="ECO:0007669"/>
    <property type="project" value="InterPro"/>
</dbReference>
<evidence type="ECO:0000313" key="9">
    <source>
        <dbReference type="Proteomes" id="UP000663760"/>
    </source>
</evidence>
<dbReference type="InterPro" id="IPR036638">
    <property type="entry name" value="HLH_DNA-bd_sf"/>
</dbReference>
<keyword evidence="5" id="KW-0539">Nucleus</keyword>
<dbReference type="PROSITE" id="PS50888">
    <property type="entry name" value="BHLH"/>
    <property type="match status" value="1"/>
</dbReference>
<dbReference type="CDD" id="cd11445">
    <property type="entry name" value="bHLH_AtPIF_like"/>
    <property type="match status" value="1"/>
</dbReference>
<dbReference type="InterPro" id="IPR047265">
    <property type="entry name" value="PIF1-like_bHLH"/>
</dbReference>
<gene>
    <name evidence="8" type="ORF">SI8410_02002079</name>
</gene>
<name>A0A7I8K114_SPIIN</name>
<feature type="domain" description="BHLH" evidence="7">
    <location>
        <begin position="235"/>
        <end position="284"/>
    </location>
</feature>
<keyword evidence="4" id="KW-0804">Transcription</keyword>
<dbReference type="PANTHER" id="PTHR46807:SF8">
    <property type="entry name" value="TRANSCRIPTION FACTOR PIF1-LIKE ISOFORM X2"/>
    <property type="match status" value="1"/>
</dbReference>
<reference evidence="8" key="1">
    <citation type="submission" date="2020-02" db="EMBL/GenBank/DDBJ databases">
        <authorList>
            <person name="Scholz U."/>
            <person name="Mascher M."/>
            <person name="Fiebig A."/>
        </authorList>
    </citation>
    <scope>NUCLEOTIDE SEQUENCE</scope>
</reference>
<dbReference type="SUPFAM" id="SSF47459">
    <property type="entry name" value="HLH, helix-loop-helix DNA-binding domain"/>
    <property type="match status" value="1"/>
</dbReference>
<accession>A0A7I8K114</accession>
<evidence type="ECO:0000256" key="2">
    <source>
        <dbReference type="ARBA" id="ARBA00005510"/>
    </source>
</evidence>
<feature type="region of interest" description="Disordered" evidence="6">
    <location>
        <begin position="191"/>
        <end position="251"/>
    </location>
</feature>
<dbReference type="GO" id="GO:0005634">
    <property type="term" value="C:nucleus"/>
    <property type="evidence" value="ECO:0007669"/>
    <property type="project" value="UniProtKB-SubCell"/>
</dbReference>
<dbReference type="Proteomes" id="UP000663760">
    <property type="component" value="Chromosome 2"/>
</dbReference>
<dbReference type="Gene3D" id="4.10.280.10">
    <property type="entry name" value="Helix-loop-helix DNA-binding domain"/>
    <property type="match status" value="1"/>
</dbReference>
<evidence type="ECO:0000256" key="1">
    <source>
        <dbReference type="ARBA" id="ARBA00004123"/>
    </source>
</evidence>
<feature type="compositionally biased region" description="Basic and acidic residues" evidence="6">
    <location>
        <begin position="235"/>
        <end position="251"/>
    </location>
</feature>
<organism evidence="8 9">
    <name type="scientific">Spirodela intermedia</name>
    <name type="common">Intermediate duckweed</name>
    <dbReference type="NCBI Taxonomy" id="51605"/>
    <lineage>
        <taxon>Eukaryota</taxon>
        <taxon>Viridiplantae</taxon>
        <taxon>Streptophyta</taxon>
        <taxon>Embryophyta</taxon>
        <taxon>Tracheophyta</taxon>
        <taxon>Spermatophyta</taxon>
        <taxon>Magnoliopsida</taxon>
        <taxon>Liliopsida</taxon>
        <taxon>Araceae</taxon>
        <taxon>Lemnoideae</taxon>
        <taxon>Spirodela</taxon>
    </lineage>
</organism>
<dbReference type="OrthoDB" id="690068at2759"/>
<dbReference type="Pfam" id="PF00010">
    <property type="entry name" value="HLH"/>
    <property type="match status" value="1"/>
</dbReference>
<comment type="similarity">
    <text evidence="2">Belongs to the bHLH protein family.</text>
</comment>
<feature type="region of interest" description="Disordered" evidence="6">
    <location>
        <begin position="286"/>
        <end position="319"/>
    </location>
</feature>
<proteinExistence type="inferred from homology"/>
<keyword evidence="9" id="KW-1185">Reference proteome</keyword>
<protein>
    <recommendedName>
        <fullName evidence="7">BHLH domain-containing protein</fullName>
    </recommendedName>
</protein>
<dbReference type="GO" id="GO:0046983">
    <property type="term" value="F:protein dimerization activity"/>
    <property type="evidence" value="ECO:0007669"/>
    <property type="project" value="InterPro"/>
</dbReference>
<feature type="region of interest" description="Disordered" evidence="6">
    <location>
        <begin position="138"/>
        <end position="175"/>
    </location>
</feature>
<dbReference type="InterPro" id="IPR044273">
    <property type="entry name" value="PIF3-like"/>
</dbReference>
<dbReference type="FunFam" id="4.10.280.10:FF:000004">
    <property type="entry name" value="Basic helix-loop-helix transcription factor"/>
    <property type="match status" value="1"/>
</dbReference>
<feature type="compositionally biased region" description="Basic and acidic residues" evidence="6">
    <location>
        <begin position="218"/>
        <end position="227"/>
    </location>
</feature>
<evidence type="ECO:0000256" key="4">
    <source>
        <dbReference type="ARBA" id="ARBA00023163"/>
    </source>
</evidence>
<dbReference type="PANTHER" id="PTHR46807">
    <property type="entry name" value="TRANSCRIPTION FACTOR PIF3"/>
    <property type="match status" value="1"/>
</dbReference>
<dbReference type="SMART" id="SM00353">
    <property type="entry name" value="HLH"/>
    <property type="match status" value="1"/>
</dbReference>
<dbReference type="AlphaFoldDB" id="A0A7I8K114"/>
<evidence type="ECO:0000313" key="8">
    <source>
        <dbReference type="EMBL" id="CAA7390617.1"/>
    </source>
</evidence>
<comment type="subcellular location">
    <subcellularLocation>
        <location evidence="1">Nucleus</location>
    </subcellularLocation>
</comment>